<dbReference type="PATRIC" id="fig|1618023.3.peg.4497"/>
<dbReference type="OrthoDB" id="416867at2"/>
<feature type="transmembrane region" description="Helical" evidence="1">
    <location>
        <begin position="111"/>
        <end position="132"/>
    </location>
</feature>
<dbReference type="RefSeq" id="WP_045055067.1">
    <property type="nucleotide sequence ID" value="NZ_CAWMDP010000050.1"/>
</dbReference>
<dbReference type="InterPro" id="IPR018677">
    <property type="entry name" value="DUF2157"/>
</dbReference>
<feature type="transmembrane region" description="Helical" evidence="1">
    <location>
        <begin position="443"/>
        <end position="463"/>
    </location>
</feature>
<feature type="transmembrane region" description="Helical" evidence="1">
    <location>
        <begin position="78"/>
        <end position="99"/>
    </location>
</feature>
<sequence>MASDKFRQQLRHELEIWRSEGIIQDNQYEQLAQRYQLDTLDTASRNQFVTILIGLGSVLIGLGIITFVAANWQEMSRSIRVALLLSLFISVNIAGFYLWRKPNDASKRLGHGLLLLGAFILGANMGLMGQMFHISSPFYELLLAWGVGVIAMAYSLQITSLGIMSIFLILGGYLGFATTDLYPLLQLNREVSWSSLLGQHLPIIACITFIPLAYWCRSQWIFALSAIAIFLPLIGNITPYNVGVSNLTPLQAEGWIFAIAFALPPALLWSYDDSLWVYSSLFGRGVAPKSFVAIARNLALVYLAIVFYICSFYGLWNNWSSSTVNASNKLNWFPLIDVFVLAVIAIWQWLYIVKQRRSHNWNLTTIVIAGLCAIAALIPLWHTYITPIALAATFIFNASLFLLATGLMREGLAQGQRRAFWGGMLLITLRIAAWVLISVTGLIFKSLIFILCGVGIIAIGLWFERYVKTLRT</sequence>
<reference evidence="3 4" key="1">
    <citation type="submission" date="2015-02" db="EMBL/GenBank/DDBJ databases">
        <title>Draft genome of a novel marine cyanobacterium (Chroococcales) isolated from South Atlantic Ocean.</title>
        <authorList>
            <person name="Rigonato J."/>
            <person name="Alvarenga D.O."/>
            <person name="Branco L.H."/>
            <person name="Varani A.M."/>
            <person name="Brandini F.P."/>
            <person name="Fiore M.F."/>
        </authorList>
    </citation>
    <scope>NUCLEOTIDE SEQUENCE [LARGE SCALE GENOMIC DNA]</scope>
    <source>
        <strain evidence="3 4">CENA595</strain>
    </source>
</reference>
<evidence type="ECO:0000313" key="4">
    <source>
        <dbReference type="Proteomes" id="UP000032452"/>
    </source>
</evidence>
<feature type="transmembrane region" description="Helical" evidence="1">
    <location>
        <begin position="291"/>
        <end position="316"/>
    </location>
</feature>
<dbReference type="EMBL" id="JYON01000012">
    <property type="protein sequence ID" value="KJH71441.1"/>
    <property type="molecule type" value="Genomic_DNA"/>
</dbReference>
<dbReference type="STRING" id="1618023.UH38_12885"/>
<feature type="transmembrane region" description="Helical" evidence="1">
    <location>
        <begin position="388"/>
        <end position="407"/>
    </location>
</feature>
<feature type="transmembrane region" description="Helical" evidence="1">
    <location>
        <begin position="48"/>
        <end position="72"/>
    </location>
</feature>
<feature type="transmembrane region" description="Helical" evidence="1">
    <location>
        <begin position="163"/>
        <end position="185"/>
    </location>
</feature>
<evidence type="ECO:0000313" key="3">
    <source>
        <dbReference type="EMBL" id="KJH71441.1"/>
    </source>
</evidence>
<keyword evidence="1" id="KW-1133">Transmembrane helix</keyword>
<dbReference type="Proteomes" id="UP000032452">
    <property type="component" value="Unassembled WGS sequence"/>
</dbReference>
<feature type="transmembrane region" description="Helical" evidence="1">
    <location>
        <begin position="332"/>
        <end position="351"/>
    </location>
</feature>
<comment type="caution">
    <text evidence="3">The sequence shown here is derived from an EMBL/GenBank/DDBJ whole genome shotgun (WGS) entry which is preliminary data.</text>
</comment>
<feature type="transmembrane region" description="Helical" evidence="1">
    <location>
        <begin position="363"/>
        <end position="382"/>
    </location>
</feature>
<dbReference type="Pfam" id="PF09925">
    <property type="entry name" value="DUF2157"/>
    <property type="match status" value="1"/>
</dbReference>
<evidence type="ECO:0000256" key="1">
    <source>
        <dbReference type="SAM" id="Phobius"/>
    </source>
</evidence>
<feature type="transmembrane region" description="Helical" evidence="1">
    <location>
        <begin position="254"/>
        <end position="271"/>
    </location>
</feature>
<feature type="transmembrane region" description="Helical" evidence="1">
    <location>
        <begin position="138"/>
        <end position="156"/>
    </location>
</feature>
<feature type="transmembrane region" description="Helical" evidence="1">
    <location>
        <begin position="197"/>
        <end position="215"/>
    </location>
</feature>
<organism evidence="3 4">
    <name type="scientific">Aliterella atlantica CENA595</name>
    <dbReference type="NCBI Taxonomy" id="1618023"/>
    <lineage>
        <taxon>Bacteria</taxon>
        <taxon>Bacillati</taxon>
        <taxon>Cyanobacteriota</taxon>
        <taxon>Cyanophyceae</taxon>
        <taxon>Chroococcidiopsidales</taxon>
        <taxon>Aliterellaceae</taxon>
        <taxon>Aliterella</taxon>
    </lineage>
</organism>
<dbReference type="AlphaFoldDB" id="A0A0D8ZW41"/>
<feature type="domain" description="DUF2157" evidence="2">
    <location>
        <begin position="17"/>
        <end position="161"/>
    </location>
</feature>
<keyword evidence="4" id="KW-1185">Reference proteome</keyword>
<keyword evidence="1" id="KW-0812">Transmembrane</keyword>
<accession>A0A0D8ZW41</accession>
<feature type="transmembrane region" description="Helical" evidence="1">
    <location>
        <begin position="419"/>
        <end position="437"/>
    </location>
</feature>
<keyword evidence="1" id="KW-0472">Membrane</keyword>
<evidence type="ECO:0000259" key="2">
    <source>
        <dbReference type="Pfam" id="PF09925"/>
    </source>
</evidence>
<feature type="transmembrane region" description="Helical" evidence="1">
    <location>
        <begin position="222"/>
        <end position="242"/>
    </location>
</feature>
<proteinExistence type="predicted"/>
<gene>
    <name evidence="3" type="ORF">UH38_12885</name>
</gene>
<name>A0A0D8ZW41_9CYAN</name>
<protein>
    <submittedName>
        <fullName evidence="3">Membrane protein</fullName>
    </submittedName>
</protein>